<dbReference type="InParanoid" id="A0A1Y2D604"/>
<dbReference type="Gene3D" id="2.120.10.10">
    <property type="match status" value="1"/>
</dbReference>
<dbReference type="OrthoDB" id="2739686at2759"/>
<dbReference type="CDD" id="cd15482">
    <property type="entry name" value="Sialidase_non-viral"/>
    <property type="match status" value="2"/>
</dbReference>
<dbReference type="InterPro" id="IPR036278">
    <property type="entry name" value="Sialidase_sf"/>
</dbReference>
<dbReference type="SUPFAM" id="SSF50939">
    <property type="entry name" value="Sialidases"/>
    <property type="match status" value="1"/>
</dbReference>
<feature type="region of interest" description="Disordered" evidence="1">
    <location>
        <begin position="1"/>
        <end position="147"/>
    </location>
</feature>
<feature type="compositionally biased region" description="Basic and acidic residues" evidence="1">
    <location>
        <begin position="16"/>
        <end position="27"/>
    </location>
</feature>
<organism evidence="2 3">
    <name type="scientific">Pseudomassariella vexata</name>
    <dbReference type="NCBI Taxonomy" id="1141098"/>
    <lineage>
        <taxon>Eukaryota</taxon>
        <taxon>Fungi</taxon>
        <taxon>Dikarya</taxon>
        <taxon>Ascomycota</taxon>
        <taxon>Pezizomycotina</taxon>
        <taxon>Sordariomycetes</taxon>
        <taxon>Xylariomycetidae</taxon>
        <taxon>Amphisphaeriales</taxon>
        <taxon>Pseudomassariaceae</taxon>
        <taxon>Pseudomassariella</taxon>
    </lineage>
</organism>
<gene>
    <name evidence="2" type="ORF">BCR38DRAFT_453374</name>
</gene>
<dbReference type="AlphaFoldDB" id="A0A1Y2D604"/>
<dbReference type="PANTHER" id="PTHR38792">
    <property type="entry name" value="BNR/ASP-BOX REPEAT DOMAIN PROTEIN (AFU_ORTHOLOGUE AFUA_7G06430)-RELATED"/>
    <property type="match status" value="1"/>
</dbReference>
<protein>
    <submittedName>
        <fullName evidence="2">Sialidase</fullName>
    </submittedName>
</protein>
<keyword evidence="3" id="KW-1185">Reference proteome</keyword>
<dbReference type="RefSeq" id="XP_040709320.1">
    <property type="nucleotide sequence ID" value="XM_040861588.1"/>
</dbReference>
<evidence type="ECO:0000256" key="1">
    <source>
        <dbReference type="SAM" id="MobiDB-lite"/>
    </source>
</evidence>
<dbReference type="EMBL" id="MCFJ01000032">
    <property type="protein sequence ID" value="ORY54738.1"/>
    <property type="molecule type" value="Genomic_DNA"/>
</dbReference>
<evidence type="ECO:0000313" key="2">
    <source>
        <dbReference type="EMBL" id="ORY54738.1"/>
    </source>
</evidence>
<feature type="compositionally biased region" description="Polar residues" evidence="1">
    <location>
        <begin position="105"/>
        <end position="132"/>
    </location>
</feature>
<comment type="caution">
    <text evidence="2">The sequence shown here is derived from an EMBL/GenBank/DDBJ whole genome shotgun (WGS) entry which is preliminary data.</text>
</comment>
<name>A0A1Y2D604_9PEZI</name>
<dbReference type="GeneID" id="63777800"/>
<dbReference type="Proteomes" id="UP000193689">
    <property type="component" value="Unassembled WGS sequence"/>
</dbReference>
<reference evidence="2 3" key="1">
    <citation type="submission" date="2016-07" db="EMBL/GenBank/DDBJ databases">
        <title>Pervasive Adenine N6-methylation of Active Genes in Fungi.</title>
        <authorList>
            <consortium name="DOE Joint Genome Institute"/>
            <person name="Mondo S.J."/>
            <person name="Dannebaum R.O."/>
            <person name="Kuo R.C."/>
            <person name="Labutti K."/>
            <person name="Haridas S."/>
            <person name="Kuo A."/>
            <person name="Salamov A."/>
            <person name="Ahrendt S.R."/>
            <person name="Lipzen A."/>
            <person name="Sullivan W."/>
            <person name="Andreopoulos W.B."/>
            <person name="Clum A."/>
            <person name="Lindquist E."/>
            <person name="Daum C."/>
            <person name="Ramamoorthy G.K."/>
            <person name="Gryganskyi A."/>
            <person name="Culley D."/>
            <person name="Magnuson J.K."/>
            <person name="James T.Y."/>
            <person name="O'Malley M.A."/>
            <person name="Stajich J.E."/>
            <person name="Spatafora J.W."/>
            <person name="Visel A."/>
            <person name="Grigoriev I.V."/>
        </authorList>
    </citation>
    <scope>NUCLEOTIDE SEQUENCE [LARGE SCALE GENOMIC DNA]</scope>
    <source>
        <strain evidence="2 3">CBS 129021</strain>
    </source>
</reference>
<accession>A0A1Y2D604</accession>
<dbReference type="PANTHER" id="PTHR38792:SF3">
    <property type="entry name" value="BNR_ASP-BOX REPEAT DOMAIN PROTEIN (AFU_ORTHOLOGUE AFUA_7G06430)-RELATED"/>
    <property type="match status" value="1"/>
</dbReference>
<sequence>MGGNLIEKLKQHIPGHHGDHREDDHQDSNYSQNQDQGHNHGPGYSQGAGHSQGADYNQGGGYSQSSGYNQGLSHNQPPLHEQWYGQNQSQGHNHGPDYNQDHSNQRPSHNEGSCYNQGPSHTQDPGYNQGGSHMQGPGAGQRKQSDAFRGCSIVHNSERRLHTGGTYPRLCKLSDGSILCGVTQTQNQHRVLTISRSTDNGRSFEPFGEVARSPGDCDNIFLIEIPSQQGHAGQHVSSQQHPMPGGNSTILAAFRNHDLDPQSRKPSHFRITVCRSQDSGRTWKYLAQAFEQSAASSKGMGLWEPFMRIGRHGQIEMTYSAELAPDNQETFRVVSHNGGATWTAPQCLRCHPTNENLRDGMQGIVSTKDRSCGRDALVIVFETTRHRTFSVEYAVSYNEGDTWEKRGCVYCPPKGKNAGAPQIAKYDSHEGFVVIFMCDEDSDKVQWPKKAGVKVCFGDGLRDGNVNWSEPRVVQEEPGHWPGLLQMGPDEVMAVYEHANKPTGKLLQWPRA</sequence>
<proteinExistence type="predicted"/>
<evidence type="ECO:0000313" key="3">
    <source>
        <dbReference type="Proteomes" id="UP000193689"/>
    </source>
</evidence>